<comment type="caution">
    <text evidence="2">The sequence shown here is derived from an EMBL/GenBank/DDBJ whole genome shotgun (WGS) entry which is preliminary data.</text>
</comment>
<dbReference type="InterPro" id="IPR027974">
    <property type="entry name" value="DUF4470"/>
</dbReference>
<proteinExistence type="predicted"/>
<feature type="domain" description="DUF4470" evidence="1">
    <location>
        <begin position="173"/>
        <end position="240"/>
    </location>
</feature>
<keyword evidence="3" id="KW-1185">Reference proteome</keyword>
<organism evidence="2 3">
    <name type="scientific">Lasiosphaeria ovina</name>
    <dbReference type="NCBI Taxonomy" id="92902"/>
    <lineage>
        <taxon>Eukaryota</taxon>
        <taxon>Fungi</taxon>
        <taxon>Dikarya</taxon>
        <taxon>Ascomycota</taxon>
        <taxon>Pezizomycotina</taxon>
        <taxon>Sordariomycetes</taxon>
        <taxon>Sordariomycetidae</taxon>
        <taxon>Sordariales</taxon>
        <taxon>Lasiosphaeriaceae</taxon>
        <taxon>Lasiosphaeria</taxon>
    </lineage>
</organism>
<evidence type="ECO:0000259" key="1">
    <source>
        <dbReference type="Pfam" id="PF14737"/>
    </source>
</evidence>
<protein>
    <recommendedName>
        <fullName evidence="1">DUF4470 domain-containing protein</fullName>
    </recommendedName>
</protein>
<name>A0AAE0K051_9PEZI</name>
<dbReference type="AlphaFoldDB" id="A0AAE0K051"/>
<gene>
    <name evidence="2" type="ORF">B0T24DRAFT_709914</name>
</gene>
<dbReference type="Pfam" id="PF14737">
    <property type="entry name" value="DUF4470"/>
    <property type="match status" value="1"/>
</dbReference>
<dbReference type="EMBL" id="JAULSN010000007">
    <property type="protein sequence ID" value="KAK3367220.1"/>
    <property type="molecule type" value="Genomic_DNA"/>
</dbReference>
<evidence type="ECO:0000313" key="2">
    <source>
        <dbReference type="EMBL" id="KAK3367220.1"/>
    </source>
</evidence>
<evidence type="ECO:0000313" key="3">
    <source>
        <dbReference type="Proteomes" id="UP001287356"/>
    </source>
</evidence>
<accession>A0AAE0K051</accession>
<reference evidence="2" key="2">
    <citation type="submission" date="2023-06" db="EMBL/GenBank/DDBJ databases">
        <authorList>
            <consortium name="Lawrence Berkeley National Laboratory"/>
            <person name="Haridas S."/>
            <person name="Hensen N."/>
            <person name="Bonometti L."/>
            <person name="Westerberg I."/>
            <person name="Brannstrom I.O."/>
            <person name="Guillou S."/>
            <person name="Cros-Aarteil S."/>
            <person name="Calhoun S."/>
            <person name="Kuo A."/>
            <person name="Mondo S."/>
            <person name="Pangilinan J."/>
            <person name="Riley R."/>
            <person name="Labutti K."/>
            <person name="Andreopoulos B."/>
            <person name="Lipzen A."/>
            <person name="Chen C."/>
            <person name="Yanf M."/>
            <person name="Daum C."/>
            <person name="Ng V."/>
            <person name="Clum A."/>
            <person name="Steindorff A."/>
            <person name="Ohm R."/>
            <person name="Martin F."/>
            <person name="Silar P."/>
            <person name="Natvig D."/>
            <person name="Lalanne C."/>
            <person name="Gautier V."/>
            <person name="Ament-Velasquez S.L."/>
            <person name="Kruys A."/>
            <person name="Hutchinson M.I."/>
            <person name="Powell A.J."/>
            <person name="Barry K."/>
            <person name="Miller A.N."/>
            <person name="Grigoriev I.V."/>
            <person name="Debuchy R."/>
            <person name="Gladieux P."/>
            <person name="Thoren M.H."/>
            <person name="Johannesson H."/>
        </authorList>
    </citation>
    <scope>NUCLEOTIDE SEQUENCE</scope>
    <source>
        <strain evidence="2">CBS 958.72</strain>
    </source>
</reference>
<sequence>MSTPRQYGKVLHGEGKLPEAQAAYRLAATVTPLSPGSLSFFSDVKFDMGEYLEASNLAAEAAVRLGPPMPGLSMTKEKLYAQQARAHLFANNFVGARLAADKMANGDARSTLLADLKNLGVASDKVTVDRPVLREKAIENLPHYRPKMHDEPKYFAVGDEIVRSSLFNNHLFSSNDDLSFLYCGISDSRNMFAAIIRASEALEKKDGSFETLHITAVDIKAASLAKLLIIFELISDYNKAASTDLTNDEDLCFYSTAMAYVHAGHVYPAFVHDTLQAVISRLIKSLAKDDKLSSCVYVAPGSHRAIILQLEQWYHASRNSHYSLARVKTRFRSPGGVYESRGLEDLSVPRSLNADLAFFQSCLIVPPPKQLTARYEPRIEPLLKACRENRLAAHSMLNAYVDRAWKTNVTLIDAKYEARRRRANHAEQHDHLPLDRPEYNATASVDDYLAMDVDLDPFQVAGRVIPWVMPSLWTEGSLSLIDRLGDFFACLADSFAEITDSANFVIELVQGEMASVMEKLQFRCFESRPPQFPHDYDRIDLSSIPDVTGGLFVPLVYARPLLKPRVALEGATALTRPSSVRFSNQLSFSWFRTHEDFKIDSVLLSSSSLVGSHFQLRHEPWQTVLYSSKQNQLPGFDDYRAGYNVWVAIEPPLAMAFDQLQPRAELEKWVLSFFLKLCLPVRRASNLPAPLNLTAFPRLLARIHGAGYPAHWLSDILADLVIVTTARPPTNTFTGTNELRRGTMAKNMCVAPFVAELTTLLSIWRPLLPFNFATRTPGAVPPLTGISQCRLDFPEDCFSASSFEQHDLVLVFFNTARASLPGGYNGELRERVLLESIGDDTGDDARDREATALRETWVHVISAFCWKAALWRADDWNRQTEGVWAMDTLEIEHNSWLDLC</sequence>
<reference evidence="2" key="1">
    <citation type="journal article" date="2023" name="Mol. Phylogenet. Evol.">
        <title>Genome-scale phylogeny and comparative genomics of the fungal order Sordariales.</title>
        <authorList>
            <person name="Hensen N."/>
            <person name="Bonometti L."/>
            <person name="Westerberg I."/>
            <person name="Brannstrom I.O."/>
            <person name="Guillou S."/>
            <person name="Cros-Aarteil S."/>
            <person name="Calhoun S."/>
            <person name="Haridas S."/>
            <person name="Kuo A."/>
            <person name="Mondo S."/>
            <person name="Pangilinan J."/>
            <person name="Riley R."/>
            <person name="LaButti K."/>
            <person name="Andreopoulos B."/>
            <person name="Lipzen A."/>
            <person name="Chen C."/>
            <person name="Yan M."/>
            <person name="Daum C."/>
            <person name="Ng V."/>
            <person name="Clum A."/>
            <person name="Steindorff A."/>
            <person name="Ohm R.A."/>
            <person name="Martin F."/>
            <person name="Silar P."/>
            <person name="Natvig D.O."/>
            <person name="Lalanne C."/>
            <person name="Gautier V."/>
            <person name="Ament-Velasquez S.L."/>
            <person name="Kruys A."/>
            <person name="Hutchinson M.I."/>
            <person name="Powell A.J."/>
            <person name="Barry K."/>
            <person name="Miller A.N."/>
            <person name="Grigoriev I.V."/>
            <person name="Debuchy R."/>
            <person name="Gladieux P."/>
            <person name="Hiltunen Thoren M."/>
            <person name="Johannesson H."/>
        </authorList>
    </citation>
    <scope>NUCLEOTIDE SEQUENCE</scope>
    <source>
        <strain evidence="2">CBS 958.72</strain>
    </source>
</reference>
<dbReference type="Proteomes" id="UP001287356">
    <property type="component" value="Unassembled WGS sequence"/>
</dbReference>